<dbReference type="GO" id="GO:0005737">
    <property type="term" value="C:cytoplasm"/>
    <property type="evidence" value="ECO:0007669"/>
    <property type="project" value="TreeGrafter"/>
</dbReference>
<protein>
    <submittedName>
        <fullName evidence="8">Uncharacterized protein</fullName>
    </submittedName>
</protein>
<evidence type="ECO:0000259" key="6">
    <source>
        <dbReference type="PROSITE" id="PS50054"/>
    </source>
</evidence>
<dbReference type="InterPro" id="IPR000387">
    <property type="entry name" value="Tyr_Pase_dom"/>
</dbReference>
<dbReference type="InterPro" id="IPR016130">
    <property type="entry name" value="Tyr_Pase_AS"/>
</dbReference>
<dbReference type="CDD" id="cd14498">
    <property type="entry name" value="DSP"/>
    <property type="match status" value="1"/>
</dbReference>
<dbReference type="SUPFAM" id="SSF52799">
    <property type="entry name" value="(Phosphotyrosine protein) phosphatases II"/>
    <property type="match status" value="1"/>
</dbReference>
<dbReference type="PROSITE" id="PS00383">
    <property type="entry name" value="TYR_PHOSPHATASE_1"/>
    <property type="match status" value="1"/>
</dbReference>
<dbReference type="Gene3D" id="3.90.190.10">
    <property type="entry name" value="Protein tyrosine phosphatase superfamily"/>
    <property type="match status" value="1"/>
</dbReference>
<dbReference type="SMART" id="SM00195">
    <property type="entry name" value="DSPc"/>
    <property type="match status" value="1"/>
</dbReference>
<dbReference type="FunFam" id="3.90.190.10:FF:000004">
    <property type="entry name" value="Protein phosphatase Slingshot homolog 2"/>
    <property type="match status" value="1"/>
</dbReference>
<dbReference type="GO" id="GO:0033550">
    <property type="term" value="F:MAP kinase tyrosine phosphatase activity"/>
    <property type="evidence" value="ECO:0007669"/>
    <property type="project" value="TreeGrafter"/>
</dbReference>
<sequence length="397" mass="42544">MSAMNKILDNLWLGDMSAAYNKILLKRYGVTHILTVASGIPPKFPSNFVYKVVTILDSPSANLKAHFQSCIKFLKQATEQGGTVLVHCFAGVSRSATIVIAYLMQEYGMTLTDALMHVKKQRYFINPNDGFRRQLQAFQRELNIKRQQQPVPTQNEITGPVPAPVGQVTNMSAPAMLLGAGKEEEKKGIYGEEFGIVQGTRAMGQAPPNLLQAYSYGGPTGILSKPPVPYSAGGAGMIAKPTNYVMQPKQLSSPLYVQQQQSYSQQPSPLMKITSKMPEVPPVRQTSNLRSNGGFSVGGTAYSRGSGQSANVSASQTKFNGPSSQLMAKGMPVASLRIGNKFSLLNGANNNPANKPPAGKATSFKGARNMSNGPLAASLTSGNQPQLLVTSNLPGKY</sequence>
<evidence type="ECO:0000256" key="5">
    <source>
        <dbReference type="SAM" id="MobiDB-lite"/>
    </source>
</evidence>
<feature type="domain" description="Tyrosine-protein phosphatase" evidence="6">
    <location>
        <begin position="3"/>
        <end position="144"/>
    </location>
</feature>
<dbReference type="GO" id="GO:0017017">
    <property type="term" value="F:MAP kinase tyrosine/serine/threonine phosphatase activity"/>
    <property type="evidence" value="ECO:0007669"/>
    <property type="project" value="TreeGrafter"/>
</dbReference>
<dbReference type="GO" id="GO:0043409">
    <property type="term" value="P:negative regulation of MAPK cascade"/>
    <property type="evidence" value="ECO:0007669"/>
    <property type="project" value="TreeGrafter"/>
</dbReference>
<dbReference type="InterPro" id="IPR020422">
    <property type="entry name" value="TYR_PHOSPHATASE_DUAL_dom"/>
</dbReference>
<proteinExistence type="inferred from homology"/>
<dbReference type="EMBL" id="RRYP01002672">
    <property type="protein sequence ID" value="TNV84530.1"/>
    <property type="molecule type" value="Genomic_DNA"/>
</dbReference>
<evidence type="ECO:0000313" key="9">
    <source>
        <dbReference type="Proteomes" id="UP000785679"/>
    </source>
</evidence>
<feature type="compositionally biased region" description="Polar residues" evidence="5">
    <location>
        <begin position="284"/>
        <end position="294"/>
    </location>
</feature>
<feature type="region of interest" description="Disordered" evidence="5">
    <location>
        <begin position="347"/>
        <end position="397"/>
    </location>
</feature>
<dbReference type="PANTHER" id="PTHR10159:SF511">
    <property type="entry name" value="DUAL SPECIFICITY PROTEIN PHOSPHATASE 1"/>
    <property type="match status" value="1"/>
</dbReference>
<comment type="caution">
    <text evidence="8">The sequence shown here is derived from an EMBL/GenBank/DDBJ whole genome shotgun (WGS) entry which is preliminary data.</text>
</comment>
<accession>A0A8J8T7G8</accession>
<feature type="domain" description="Tyrosine specific protein phosphatases" evidence="7">
    <location>
        <begin position="65"/>
        <end position="122"/>
    </location>
</feature>
<reference evidence="8" key="1">
    <citation type="submission" date="2019-06" db="EMBL/GenBank/DDBJ databases">
        <authorList>
            <person name="Zheng W."/>
        </authorList>
    </citation>
    <scope>NUCLEOTIDE SEQUENCE</scope>
    <source>
        <strain evidence="8">QDHG01</strain>
    </source>
</reference>
<dbReference type="GO" id="GO:0008330">
    <property type="term" value="F:protein tyrosine/threonine phosphatase activity"/>
    <property type="evidence" value="ECO:0007669"/>
    <property type="project" value="TreeGrafter"/>
</dbReference>
<evidence type="ECO:0000313" key="8">
    <source>
        <dbReference type="EMBL" id="TNV84530.1"/>
    </source>
</evidence>
<dbReference type="Pfam" id="PF00782">
    <property type="entry name" value="DSPc"/>
    <property type="match status" value="1"/>
</dbReference>
<feature type="compositionally biased region" description="Polar residues" evidence="5">
    <location>
        <begin position="303"/>
        <end position="324"/>
    </location>
</feature>
<organism evidence="8 9">
    <name type="scientific">Halteria grandinella</name>
    <dbReference type="NCBI Taxonomy" id="5974"/>
    <lineage>
        <taxon>Eukaryota</taxon>
        <taxon>Sar</taxon>
        <taxon>Alveolata</taxon>
        <taxon>Ciliophora</taxon>
        <taxon>Intramacronucleata</taxon>
        <taxon>Spirotrichea</taxon>
        <taxon>Stichotrichia</taxon>
        <taxon>Sporadotrichida</taxon>
        <taxon>Halteriidae</taxon>
        <taxon>Halteria</taxon>
    </lineage>
</organism>
<feature type="compositionally biased region" description="Low complexity" evidence="5">
    <location>
        <begin position="347"/>
        <end position="361"/>
    </location>
</feature>
<keyword evidence="9" id="KW-1185">Reference proteome</keyword>
<evidence type="ECO:0000256" key="2">
    <source>
        <dbReference type="ARBA" id="ARBA00022801"/>
    </source>
</evidence>
<comment type="similarity">
    <text evidence="1">Belongs to the protein-tyrosine phosphatase family. Non-receptor class dual specificity subfamily.</text>
</comment>
<dbReference type="InterPro" id="IPR000340">
    <property type="entry name" value="Dual-sp_phosphatase_cat-dom"/>
</dbReference>
<comment type="catalytic activity">
    <reaction evidence="4">
        <text>O-phospho-L-threonyl-[protein] + H2O = L-threonyl-[protein] + phosphate</text>
        <dbReference type="Rhea" id="RHEA:47004"/>
        <dbReference type="Rhea" id="RHEA-COMP:11060"/>
        <dbReference type="Rhea" id="RHEA-COMP:11605"/>
        <dbReference type="ChEBI" id="CHEBI:15377"/>
        <dbReference type="ChEBI" id="CHEBI:30013"/>
        <dbReference type="ChEBI" id="CHEBI:43474"/>
        <dbReference type="ChEBI" id="CHEBI:61977"/>
        <dbReference type="EC" id="3.1.3.16"/>
    </reaction>
</comment>
<evidence type="ECO:0000256" key="3">
    <source>
        <dbReference type="ARBA" id="ARBA00022912"/>
    </source>
</evidence>
<dbReference type="OrthoDB" id="10252009at2759"/>
<evidence type="ECO:0000256" key="4">
    <source>
        <dbReference type="ARBA" id="ARBA00048336"/>
    </source>
</evidence>
<dbReference type="AlphaFoldDB" id="A0A8J8T7G8"/>
<dbReference type="PROSITE" id="PS50056">
    <property type="entry name" value="TYR_PHOSPHATASE_2"/>
    <property type="match status" value="1"/>
</dbReference>
<dbReference type="Proteomes" id="UP000785679">
    <property type="component" value="Unassembled WGS sequence"/>
</dbReference>
<evidence type="ECO:0000256" key="1">
    <source>
        <dbReference type="ARBA" id="ARBA00008601"/>
    </source>
</evidence>
<keyword evidence="3" id="KW-0904">Protein phosphatase</keyword>
<dbReference type="GO" id="GO:0004722">
    <property type="term" value="F:protein serine/threonine phosphatase activity"/>
    <property type="evidence" value="ECO:0007669"/>
    <property type="project" value="UniProtKB-EC"/>
</dbReference>
<gene>
    <name evidence="8" type="ORF">FGO68_gene8570</name>
</gene>
<keyword evidence="2" id="KW-0378">Hydrolase</keyword>
<dbReference type="PROSITE" id="PS50054">
    <property type="entry name" value="TYR_PHOSPHATASE_DUAL"/>
    <property type="match status" value="1"/>
</dbReference>
<dbReference type="InterPro" id="IPR029021">
    <property type="entry name" value="Prot-tyrosine_phosphatase-like"/>
</dbReference>
<name>A0A8J8T7G8_HALGN</name>
<evidence type="ECO:0000259" key="7">
    <source>
        <dbReference type="PROSITE" id="PS50056"/>
    </source>
</evidence>
<feature type="compositionally biased region" description="Polar residues" evidence="5">
    <location>
        <begin position="378"/>
        <end position="397"/>
    </location>
</feature>
<feature type="region of interest" description="Disordered" evidence="5">
    <location>
        <begin position="281"/>
        <end position="324"/>
    </location>
</feature>
<dbReference type="PANTHER" id="PTHR10159">
    <property type="entry name" value="DUAL SPECIFICITY PROTEIN PHOSPHATASE"/>
    <property type="match status" value="1"/>
</dbReference>